<evidence type="ECO:0000313" key="3">
    <source>
        <dbReference type="Proteomes" id="UP000770889"/>
    </source>
</evidence>
<dbReference type="EMBL" id="JAHHGM010000016">
    <property type="protein sequence ID" value="MBT2990363.1"/>
    <property type="molecule type" value="Genomic_DNA"/>
</dbReference>
<dbReference type="InterPro" id="IPR000073">
    <property type="entry name" value="AB_hydrolase_1"/>
</dbReference>
<evidence type="ECO:0000313" key="2">
    <source>
        <dbReference type="EMBL" id="MBT2990363.1"/>
    </source>
</evidence>
<dbReference type="GO" id="GO:0016787">
    <property type="term" value="F:hydrolase activity"/>
    <property type="evidence" value="ECO:0007669"/>
    <property type="project" value="UniProtKB-KW"/>
</dbReference>
<comment type="caution">
    <text evidence="2">The sequence shown here is derived from an EMBL/GenBank/DDBJ whole genome shotgun (WGS) entry which is preliminary data.</text>
</comment>
<keyword evidence="2" id="KW-0378">Hydrolase</keyword>
<accession>A0A944QTV9</accession>
<sequence>MNREANFIKLPDGRRLAYAEYGDPRGMPAVYCHGFPGTRLEARLFDMPARRFKVRVIAPDRNGLGLSDPKPGRHLLDWAADVEALADSLGIERFFLIGVSGGGPYATACAYRLAERLNGVTLVCPLGPLDQPALLDAMRWPARINFQSIRNTPLLSQLSFRFAVIPMVQLSPQWIYQIMLGIAPAPDAAVLGRASVRSAITASIHETVRQGAAGVLQEMDLYTRPWGFDLAEVGVPIQIWHGTADETVPILHGRTLAAGLADCDFRIVESEGHFSLPIDHMDQIQQQLIANRFDQRASV</sequence>
<dbReference type="InterPro" id="IPR029058">
    <property type="entry name" value="AB_hydrolase_fold"/>
</dbReference>
<dbReference type="PANTHER" id="PTHR45763">
    <property type="entry name" value="HYDROLASE, ALPHA/BETA FOLD FAMILY PROTEIN, EXPRESSED-RELATED"/>
    <property type="match status" value="1"/>
</dbReference>
<proteinExistence type="predicted"/>
<evidence type="ECO:0000259" key="1">
    <source>
        <dbReference type="Pfam" id="PF00561"/>
    </source>
</evidence>
<reference evidence="2 3" key="1">
    <citation type="submission" date="2021-05" db="EMBL/GenBank/DDBJ databases">
        <title>Genetic and Functional Diversity in Clade A Lucinid endosymbionts from the Bahamas.</title>
        <authorList>
            <person name="Giani N.M."/>
            <person name="Engel A.S."/>
            <person name="Campbell B.J."/>
        </authorList>
    </citation>
    <scope>NUCLEOTIDE SEQUENCE [LARGE SCALE GENOMIC DNA]</scope>
    <source>
        <strain evidence="2">LUC16012Gg_MoonRockCtena</strain>
    </source>
</reference>
<name>A0A944QTV9_9GAMM</name>
<organism evidence="2 3">
    <name type="scientific">Candidatus Thiodiazotropha taylori</name>
    <dbReference type="NCBI Taxonomy" id="2792791"/>
    <lineage>
        <taxon>Bacteria</taxon>
        <taxon>Pseudomonadati</taxon>
        <taxon>Pseudomonadota</taxon>
        <taxon>Gammaproteobacteria</taxon>
        <taxon>Chromatiales</taxon>
        <taxon>Sedimenticolaceae</taxon>
        <taxon>Candidatus Thiodiazotropha</taxon>
    </lineage>
</organism>
<dbReference type="PANTHER" id="PTHR45763:SF46">
    <property type="entry name" value="AB HYDROLASE-1 DOMAIN-CONTAINING PROTEIN"/>
    <property type="match status" value="1"/>
</dbReference>
<dbReference type="AlphaFoldDB" id="A0A944QTV9"/>
<feature type="domain" description="AB hydrolase-1" evidence="1">
    <location>
        <begin position="30"/>
        <end position="276"/>
    </location>
</feature>
<dbReference type="Gene3D" id="3.40.50.1820">
    <property type="entry name" value="alpha/beta hydrolase"/>
    <property type="match status" value="1"/>
</dbReference>
<gene>
    <name evidence="2" type="ORF">KME65_15515</name>
</gene>
<dbReference type="SUPFAM" id="SSF53474">
    <property type="entry name" value="alpha/beta-Hydrolases"/>
    <property type="match status" value="1"/>
</dbReference>
<dbReference type="Proteomes" id="UP000770889">
    <property type="component" value="Unassembled WGS sequence"/>
</dbReference>
<dbReference type="Pfam" id="PF00561">
    <property type="entry name" value="Abhydrolase_1"/>
    <property type="match status" value="1"/>
</dbReference>
<protein>
    <submittedName>
        <fullName evidence="2">Alpha/beta hydrolase</fullName>
    </submittedName>
</protein>